<evidence type="ECO:0000313" key="6">
    <source>
        <dbReference type="EMBL" id="MBC5788337.1"/>
    </source>
</evidence>
<keyword evidence="3" id="KW-1133">Transmembrane helix</keyword>
<feature type="domain" description="CN hydrolase" evidence="5">
    <location>
        <begin position="42"/>
        <end position="310"/>
    </location>
</feature>
<dbReference type="EMBL" id="JACOQK010000001">
    <property type="protein sequence ID" value="MBC5788337.1"/>
    <property type="molecule type" value="Genomic_DNA"/>
</dbReference>
<dbReference type="InterPro" id="IPR003010">
    <property type="entry name" value="C-N_Hydrolase"/>
</dbReference>
<keyword evidence="1" id="KW-0378">Hydrolase</keyword>
<gene>
    <name evidence="6" type="ORF">H8Z77_10005</name>
</gene>
<accession>A0ABR7IU20</accession>
<sequence length="970" mass="104903">MKSKLSSRILAITVAVTLAVSSFVTTTAATNGQSATKTIQPGELAVVNFSPVWGDKEANKESILSYMKQADEQGVQMILFPEMCLTGYASSSDPNSEIYQMAVNEAETTTSPITQEIASYADQYDMWVFFGTSEQISGDKEHAYNSEFACSPDGTVTAYQKITPVEGSWCTPGDTPVMVNTQWGKVGISICYDTYATPELERYYAAQGCSIVLNPTATSRSYTDVDGDNIRDDQGWEWYYKNRLESITSREGILVASANLVGGDGPIKQDGSSTYNFPGGSVILASRFSGPVYYAGTTGDDDIITATEGMLSNSQAIDLSGMPSSTCKVSSDFHPDYYAKWYKELADKQASGETLRYSSDVTDGPIAAVANVSATWGDKDANIQMMVGYIEQAAQNDVDILVFPETVLTGYSCEDPETDGIEGDQYMQVALAETIPGPSTNIIAEYAKKYNMYIVFGMPQKMDTPMYEALKGEMVEKVYNSAAICKPDGTVDSYQKMHRAGVESYWSVCGDTPYMLDTQWGKIGVDICRDGHFYPELGRYYAAMGCTMLIHPTATTGNPWYRETRIGSYTDRDGMAAITCNLLGPDGIYNEETGSYSGGEFASTSMIVTKYHNENGRTGFDPETGSAIDLNGTGSESEGFDERGTSPEGLEIAKMDLSGCGFQITNFNPLLFAKMYDQLAVENIPGYQSIFSTNTTVLDQVITYAEAQQTSSSFDDVIPMVQQSFHQALEAAKTVQTDQFASQEEIDQAWVTLLEEIHKLGFVKGDKTLLKTFYTYANGLDLDLYADGDAKQAFLTALENAADVIADENAMADTVEPAYDALIQSTMDLRYKADKSILESLVQQGDSIDANLYTAESVAVLNASLAEAKAVLEDTTLSIDDQSAVDQQAVALQTVLDSLVLIGQDTTSTISTDGSTEEQSGGQNLSESSSEAVTQTGYTTPRTGDNTVAAVGAVLAVAVATAVLAGKRKK</sequence>
<keyword evidence="3" id="KW-0472">Membrane</keyword>
<evidence type="ECO:0000313" key="7">
    <source>
        <dbReference type="Proteomes" id="UP000649151"/>
    </source>
</evidence>
<dbReference type="Proteomes" id="UP000649151">
    <property type="component" value="Unassembled WGS sequence"/>
</dbReference>
<evidence type="ECO:0000256" key="2">
    <source>
        <dbReference type="SAM" id="MobiDB-lite"/>
    </source>
</evidence>
<evidence type="ECO:0000256" key="4">
    <source>
        <dbReference type="SAM" id="SignalP"/>
    </source>
</evidence>
<feature type="domain" description="CN hydrolase" evidence="5">
    <location>
        <begin position="365"/>
        <end position="657"/>
    </location>
</feature>
<feature type="signal peptide" evidence="4">
    <location>
        <begin position="1"/>
        <end position="28"/>
    </location>
</feature>
<dbReference type="PROSITE" id="PS50263">
    <property type="entry name" value="CN_HYDROLASE"/>
    <property type="match status" value="2"/>
</dbReference>
<feature type="region of interest" description="Disordered" evidence="2">
    <location>
        <begin position="908"/>
        <end position="943"/>
    </location>
</feature>
<dbReference type="PANTHER" id="PTHR43674:SF2">
    <property type="entry name" value="BETA-UREIDOPROPIONASE"/>
    <property type="match status" value="1"/>
</dbReference>
<keyword evidence="4" id="KW-0732">Signal</keyword>
<dbReference type="SUPFAM" id="SSF56317">
    <property type="entry name" value="Carbon-nitrogen hydrolase"/>
    <property type="match status" value="2"/>
</dbReference>
<keyword evidence="7" id="KW-1185">Reference proteome</keyword>
<dbReference type="Gene3D" id="1.20.1270.90">
    <property type="entry name" value="AF1782-like"/>
    <property type="match status" value="2"/>
</dbReference>
<organism evidence="6 7">
    <name type="scientific">Clostridium facile</name>
    <dbReference type="NCBI Taxonomy" id="2763035"/>
    <lineage>
        <taxon>Bacteria</taxon>
        <taxon>Bacillati</taxon>
        <taxon>Bacillota</taxon>
        <taxon>Clostridia</taxon>
        <taxon>Eubacteriales</taxon>
        <taxon>Clostridiaceae</taxon>
        <taxon>Clostridium</taxon>
    </lineage>
</organism>
<proteinExistence type="predicted"/>
<dbReference type="InterPro" id="IPR036526">
    <property type="entry name" value="C-N_Hydrolase_sf"/>
</dbReference>
<dbReference type="Gene3D" id="1.20.1270.70">
    <property type="entry name" value="Designed single chain three-helix bundle"/>
    <property type="match status" value="1"/>
</dbReference>
<name>A0ABR7IU20_9CLOT</name>
<evidence type="ECO:0000259" key="5">
    <source>
        <dbReference type="PROSITE" id="PS50263"/>
    </source>
</evidence>
<comment type="caution">
    <text evidence="6">The sequence shown here is derived from an EMBL/GenBank/DDBJ whole genome shotgun (WGS) entry which is preliminary data.</text>
</comment>
<keyword evidence="3" id="KW-0812">Transmembrane</keyword>
<feature type="chain" id="PRO_5045124837" evidence="4">
    <location>
        <begin position="29"/>
        <end position="970"/>
    </location>
</feature>
<dbReference type="Gene3D" id="3.60.110.10">
    <property type="entry name" value="Carbon-nitrogen hydrolase"/>
    <property type="match status" value="2"/>
</dbReference>
<dbReference type="PANTHER" id="PTHR43674">
    <property type="entry name" value="NITRILASE C965.09-RELATED"/>
    <property type="match status" value="1"/>
</dbReference>
<feature type="transmembrane region" description="Helical" evidence="3">
    <location>
        <begin position="948"/>
        <end position="966"/>
    </location>
</feature>
<evidence type="ECO:0000256" key="3">
    <source>
        <dbReference type="SAM" id="Phobius"/>
    </source>
</evidence>
<dbReference type="RefSeq" id="WP_186996909.1">
    <property type="nucleotide sequence ID" value="NZ_JACOQK010000001.1"/>
</dbReference>
<dbReference type="InterPro" id="IPR050345">
    <property type="entry name" value="Aliph_Amidase/BUP"/>
</dbReference>
<dbReference type="Pfam" id="PF00795">
    <property type="entry name" value="CN_hydrolase"/>
    <property type="match status" value="2"/>
</dbReference>
<dbReference type="Pfam" id="PF07554">
    <property type="entry name" value="FIVAR"/>
    <property type="match status" value="2"/>
</dbReference>
<reference evidence="6 7" key="1">
    <citation type="submission" date="2020-08" db="EMBL/GenBank/DDBJ databases">
        <title>Genome public.</title>
        <authorList>
            <person name="Liu C."/>
            <person name="Sun Q."/>
        </authorList>
    </citation>
    <scope>NUCLEOTIDE SEQUENCE [LARGE SCALE GENOMIC DNA]</scope>
    <source>
        <strain evidence="6 7">NSJ-27</strain>
    </source>
</reference>
<evidence type="ECO:0000256" key="1">
    <source>
        <dbReference type="ARBA" id="ARBA00022801"/>
    </source>
</evidence>
<dbReference type="CDD" id="cd07197">
    <property type="entry name" value="nitrilase"/>
    <property type="match status" value="2"/>
</dbReference>
<feature type="compositionally biased region" description="Polar residues" evidence="2">
    <location>
        <begin position="917"/>
        <end position="943"/>
    </location>
</feature>
<protein>
    <submittedName>
        <fullName evidence="6">FIVAR domain-containing protein</fullName>
    </submittedName>
</protein>